<dbReference type="InterPro" id="IPR006709">
    <property type="entry name" value="SSU_processome_Utp14"/>
</dbReference>
<reference evidence="7 8" key="1">
    <citation type="journal article" date="2019" name="PLoS Biol.">
        <title>Sex chromosomes control vertical transmission of feminizing Wolbachia symbionts in an isopod.</title>
        <authorList>
            <person name="Becking T."/>
            <person name="Chebbi M.A."/>
            <person name="Giraud I."/>
            <person name="Moumen B."/>
            <person name="Laverre T."/>
            <person name="Caubet Y."/>
            <person name="Peccoud J."/>
            <person name="Gilbert C."/>
            <person name="Cordaux R."/>
        </authorList>
    </citation>
    <scope>NUCLEOTIDE SEQUENCE [LARGE SCALE GENOMIC DNA]</scope>
    <source>
        <strain evidence="7">ANa2</strain>
        <tissue evidence="7">Whole body excluding digestive tract and cuticle</tissue>
    </source>
</reference>
<feature type="compositionally biased region" description="Acidic residues" evidence="6">
    <location>
        <begin position="411"/>
        <end position="428"/>
    </location>
</feature>
<dbReference type="GO" id="GO:0032040">
    <property type="term" value="C:small-subunit processome"/>
    <property type="evidence" value="ECO:0007669"/>
    <property type="project" value="InterPro"/>
</dbReference>
<dbReference type="GO" id="GO:0006364">
    <property type="term" value="P:rRNA processing"/>
    <property type="evidence" value="ECO:0007669"/>
    <property type="project" value="InterPro"/>
</dbReference>
<sequence>MTSDVTEEDVAHNSLVDEIRKINSIDRKKSKRAQLKNVRVTRELEIPSKKLGNILSKIGGKTKQKRKLEPLIEPLDKPKAKRLQREAGFEHVAIEANKWAGVVQERKRADQLHFPLEKVDLRVITSEKNYKPLIKTDLEKLVYELLDGTTALETQEKLETEEEKTIKKAMSLKDIRERSSELMKNRNLKMRLERKAALLNKSKSRKYHKILRRERLKRLKQEYENLKATNPEAALDILNKIEKTRVKERMDLRHKRSKWLNLQQSRASRDDRIRELLKENKEIRLEMLEKLKFLQESDVENNDEEDSDSDQNEKINKIKKDQAQAIKNGKFDSENLWVKHLAVPDSADSNPDESFYKMKKYWEDRHEEKQRELEALKVVKEYEKKQKKSNCNEKEKEVEENEETQKANKEDEIEDEEEEEIEIEVETEERERNVNKPDKKKEKSGKIVDRKLGSAKHDRGFLKRILNNDESDSEKEDFEDIFADVDYAKEFEKDKKEHEESRKLKDIDNFKAAC</sequence>
<comment type="similarity">
    <text evidence="2">Belongs to the UTP14 family.</text>
</comment>
<comment type="caution">
    <text evidence="7">The sequence shown here is derived from an EMBL/GenBank/DDBJ whole genome shotgun (WGS) entry which is preliminary data.</text>
</comment>
<accession>A0A5N5TAV8</accession>
<feature type="compositionally biased region" description="Basic and acidic residues" evidence="6">
    <location>
        <begin position="429"/>
        <end position="452"/>
    </location>
</feature>
<evidence type="ECO:0000256" key="5">
    <source>
        <dbReference type="SAM" id="Coils"/>
    </source>
</evidence>
<feature type="region of interest" description="Disordered" evidence="6">
    <location>
        <begin position="383"/>
        <end position="452"/>
    </location>
</feature>
<protein>
    <submittedName>
        <fullName evidence="7">U3 small nucleolar RNA-associated protein 14-like protein B</fullName>
    </submittedName>
</protein>
<dbReference type="OrthoDB" id="277439at2759"/>
<dbReference type="EMBL" id="SEYY01008551">
    <property type="protein sequence ID" value="KAB7502100.1"/>
    <property type="molecule type" value="Genomic_DNA"/>
</dbReference>
<evidence type="ECO:0000313" key="7">
    <source>
        <dbReference type="EMBL" id="KAB7502100.1"/>
    </source>
</evidence>
<dbReference type="AlphaFoldDB" id="A0A5N5TAV8"/>
<proteinExistence type="inferred from homology"/>
<organism evidence="7 8">
    <name type="scientific">Armadillidium nasatum</name>
    <dbReference type="NCBI Taxonomy" id="96803"/>
    <lineage>
        <taxon>Eukaryota</taxon>
        <taxon>Metazoa</taxon>
        <taxon>Ecdysozoa</taxon>
        <taxon>Arthropoda</taxon>
        <taxon>Crustacea</taxon>
        <taxon>Multicrustacea</taxon>
        <taxon>Malacostraca</taxon>
        <taxon>Eumalacostraca</taxon>
        <taxon>Peracarida</taxon>
        <taxon>Isopoda</taxon>
        <taxon>Oniscidea</taxon>
        <taxon>Crinocheta</taxon>
        <taxon>Armadillidiidae</taxon>
        <taxon>Armadillidium</taxon>
    </lineage>
</organism>
<keyword evidence="4" id="KW-0539">Nucleus</keyword>
<feature type="region of interest" description="Disordered" evidence="6">
    <location>
        <begin position="492"/>
        <end position="514"/>
    </location>
</feature>
<evidence type="ECO:0000313" key="8">
    <source>
        <dbReference type="Proteomes" id="UP000326759"/>
    </source>
</evidence>
<keyword evidence="3" id="KW-0597">Phosphoprotein</keyword>
<name>A0A5N5TAV8_9CRUS</name>
<keyword evidence="8" id="KW-1185">Reference proteome</keyword>
<evidence type="ECO:0000256" key="2">
    <source>
        <dbReference type="ARBA" id="ARBA00007774"/>
    </source>
</evidence>
<dbReference type="Proteomes" id="UP000326759">
    <property type="component" value="Unassembled WGS sequence"/>
</dbReference>
<keyword evidence="5" id="KW-0175">Coiled coil</keyword>
<evidence type="ECO:0000256" key="3">
    <source>
        <dbReference type="ARBA" id="ARBA00022553"/>
    </source>
</evidence>
<dbReference type="PANTHER" id="PTHR14150">
    <property type="entry name" value="U3 SMALL NUCLEOLAR RNA-ASSOCIATED PROTEIN 14"/>
    <property type="match status" value="1"/>
</dbReference>
<dbReference type="PANTHER" id="PTHR14150:SF12">
    <property type="entry name" value="U3 SMALL NUCLEOLAR RNA-ASSOCIATED PROTEIN 14 HOMOLOG A"/>
    <property type="match status" value="1"/>
</dbReference>
<evidence type="ECO:0000256" key="6">
    <source>
        <dbReference type="SAM" id="MobiDB-lite"/>
    </source>
</evidence>
<feature type="compositionally biased region" description="Basic and acidic residues" evidence="6">
    <location>
        <begin position="383"/>
        <end position="410"/>
    </location>
</feature>
<feature type="coiled-coil region" evidence="5">
    <location>
        <begin position="209"/>
        <end position="236"/>
    </location>
</feature>
<gene>
    <name evidence="7" type="primary">Utp14b</name>
    <name evidence="7" type="ORF">Anas_09786</name>
</gene>
<dbReference type="Pfam" id="PF04615">
    <property type="entry name" value="Utp14"/>
    <property type="match status" value="1"/>
</dbReference>
<comment type="subcellular location">
    <subcellularLocation>
        <location evidence="1">Nucleus</location>
        <location evidence="1">Nucleolus</location>
    </subcellularLocation>
</comment>
<evidence type="ECO:0000256" key="4">
    <source>
        <dbReference type="ARBA" id="ARBA00023242"/>
    </source>
</evidence>
<evidence type="ECO:0000256" key="1">
    <source>
        <dbReference type="ARBA" id="ARBA00004604"/>
    </source>
</evidence>